<protein>
    <submittedName>
        <fullName evidence="4">MADF domain-containing protein</fullName>
    </submittedName>
    <submittedName>
        <fullName evidence="2">Si:ch73-59f11.3</fullName>
    </submittedName>
</protein>
<dbReference type="OrthoDB" id="5803771at2759"/>
<evidence type="ECO:0000259" key="1">
    <source>
        <dbReference type="PROSITE" id="PS51029"/>
    </source>
</evidence>
<accession>A0A8M1P4E0</accession>
<dbReference type="Bgee" id="ENSDARG00000102856">
    <property type="expression patterns" value="Expressed in brain and 19 other cell types or tissues"/>
</dbReference>
<dbReference type="GO" id="GO:0005634">
    <property type="term" value="C:nucleus"/>
    <property type="evidence" value="ECO:0000318"/>
    <property type="project" value="GO_Central"/>
</dbReference>
<dbReference type="AlphaFoldDB" id="A0A0R4I9W5"/>
<evidence type="ECO:0000313" key="2">
    <source>
        <dbReference type="Ensembl" id="ENSDARP00000130674"/>
    </source>
</evidence>
<reference evidence="4" key="4">
    <citation type="submission" date="2025-04" db="UniProtKB">
        <authorList>
            <consortium name="RefSeq"/>
        </authorList>
    </citation>
    <scope>IDENTIFICATION</scope>
    <source>
        <strain evidence="4">Tuebingen</strain>
    </source>
</reference>
<dbReference type="InterPro" id="IPR039353">
    <property type="entry name" value="TF_Adf1"/>
</dbReference>
<dbReference type="Proteomes" id="UP000000437">
    <property type="component" value="Chromosome 3"/>
</dbReference>
<dbReference type="SMART" id="SM00595">
    <property type="entry name" value="MADF"/>
    <property type="match status" value="1"/>
</dbReference>
<dbReference type="PANTHER" id="PTHR12243">
    <property type="entry name" value="MADF DOMAIN TRANSCRIPTION FACTOR"/>
    <property type="match status" value="1"/>
</dbReference>
<dbReference type="ZFIN" id="ZDB-GENE-131121-446">
    <property type="gene designation" value="si:ch73-59f11.3"/>
</dbReference>
<dbReference type="Pfam" id="PF10545">
    <property type="entry name" value="MADF_DNA_bdg"/>
    <property type="match status" value="1"/>
</dbReference>
<evidence type="ECO:0000313" key="3">
    <source>
        <dbReference type="Proteomes" id="UP000000437"/>
    </source>
</evidence>
<dbReference type="PANTHER" id="PTHR12243:SF69">
    <property type="entry name" value="SI:CH73-59F11.3"/>
    <property type="match status" value="1"/>
</dbReference>
<accession>A0A0R4I9W5</accession>
<dbReference type="GO" id="GO:0005667">
    <property type="term" value="C:transcription regulator complex"/>
    <property type="evidence" value="ECO:0000318"/>
    <property type="project" value="GO_Central"/>
</dbReference>
<dbReference type="RefSeq" id="NP_001315046.1">
    <property type="nucleotide sequence ID" value="NM_001328117.1"/>
</dbReference>
<dbReference type="GeneID" id="107988036"/>
<evidence type="ECO:0000313" key="5">
    <source>
        <dbReference type="ZFIN" id="ZDB-GENE-131121-446"/>
    </source>
</evidence>
<sequence length="180" mass="20216">MNTPERRVAELVKLYPHLYDHSLRDFKVPEKVFNSWKEIATKLGIDNPETCKSTWRNIRDKFSKAMKRMLRKGGDEDARVPRLFVELKWLRPFVRLRANTVSDTPCFEFEIQNEETPKNMVAEESSSSSGCTNESDVEGRCSAASLDAFGTSALHRLSSTPCEAVTSTIAQPSPSSAPSS</sequence>
<dbReference type="Ensembl" id="ENSDART00000161188.2">
    <property type="protein sequence ID" value="ENSDARP00000130674.1"/>
    <property type="gene ID" value="ENSDARG00000102856.2"/>
</dbReference>
<dbReference type="KEGG" id="dre:107988036"/>
<dbReference type="AGR" id="ZFIN:ZDB-GENE-131121-446"/>
<reference evidence="2 3" key="2">
    <citation type="journal article" date="2013" name="Nature">
        <title>The zebrafish reference genome sequence and its relationship to the human genome.</title>
        <authorList>
            <consortium name="Genome Reference Consortium Zebrafish"/>
            <person name="Howe K."/>
            <person name="Clark M.D."/>
            <person name="Torroja C.F."/>
            <person name="Torrance J."/>
            <person name="Berthelot C."/>
            <person name="Muffato M."/>
            <person name="Collins J.E."/>
            <person name="Humphray S."/>
            <person name="McLaren K."/>
            <person name="Matthews L."/>
            <person name="McLaren S."/>
            <person name="Sealy I."/>
            <person name="Caccamo M."/>
            <person name="Churcher C."/>
            <person name="Scott C."/>
            <person name="Barrett J.C."/>
            <person name="Koch R."/>
            <person name="Rauch G.J."/>
            <person name="White S."/>
            <person name="Chow W."/>
            <person name="Kilian B."/>
            <person name="Quintais L.T."/>
            <person name="Guerra-Assuncao J.A."/>
            <person name="Zhou Y."/>
            <person name="Gu Y."/>
            <person name="Yen J."/>
            <person name="Vogel J.H."/>
            <person name="Eyre T."/>
            <person name="Redmond S."/>
            <person name="Banerjee R."/>
            <person name="Chi J."/>
            <person name="Fu B."/>
            <person name="Langley E."/>
            <person name="Maguire S.F."/>
            <person name="Laird G.K."/>
            <person name="Lloyd D."/>
            <person name="Kenyon E."/>
            <person name="Donaldson S."/>
            <person name="Sehra H."/>
            <person name="Almeida-King J."/>
            <person name="Loveland J."/>
            <person name="Trevanion S."/>
            <person name="Jones M."/>
            <person name="Quail M."/>
            <person name="Willey D."/>
            <person name="Hunt A."/>
            <person name="Burton J."/>
            <person name="Sims S."/>
            <person name="McLay K."/>
            <person name="Plumb B."/>
            <person name="Davis J."/>
            <person name="Clee C."/>
            <person name="Oliver K."/>
            <person name="Clark R."/>
            <person name="Riddle C."/>
            <person name="Elliot D."/>
            <person name="Eliott D."/>
            <person name="Threadgold G."/>
            <person name="Harden G."/>
            <person name="Ware D."/>
            <person name="Begum S."/>
            <person name="Mortimore B."/>
            <person name="Mortimer B."/>
            <person name="Kerry G."/>
            <person name="Heath P."/>
            <person name="Phillimore B."/>
            <person name="Tracey A."/>
            <person name="Corby N."/>
            <person name="Dunn M."/>
            <person name="Johnson C."/>
            <person name="Wood J."/>
            <person name="Clark S."/>
            <person name="Pelan S."/>
            <person name="Griffiths G."/>
            <person name="Smith M."/>
            <person name="Glithero R."/>
            <person name="Howden P."/>
            <person name="Barker N."/>
            <person name="Lloyd C."/>
            <person name="Stevens C."/>
            <person name="Harley J."/>
            <person name="Holt K."/>
            <person name="Panagiotidis G."/>
            <person name="Lovell J."/>
            <person name="Beasley H."/>
            <person name="Henderson C."/>
            <person name="Gordon D."/>
            <person name="Auger K."/>
            <person name="Wright D."/>
            <person name="Collins J."/>
            <person name="Raisen C."/>
            <person name="Dyer L."/>
            <person name="Leung K."/>
            <person name="Robertson L."/>
            <person name="Ambridge K."/>
            <person name="Leongamornlert D."/>
            <person name="McGuire S."/>
            <person name="Gilderthorp R."/>
            <person name="Griffiths C."/>
            <person name="Manthravadi D."/>
            <person name="Nichol S."/>
            <person name="Barker G."/>
            <person name="Whitehead S."/>
            <person name="Kay M."/>
            <person name="Brown J."/>
            <person name="Murnane C."/>
            <person name="Gray E."/>
            <person name="Humphries M."/>
            <person name="Sycamore N."/>
            <person name="Barker D."/>
            <person name="Saunders D."/>
            <person name="Wallis J."/>
            <person name="Babbage A."/>
            <person name="Hammond S."/>
            <person name="Mashreghi-Mohammadi M."/>
            <person name="Barr L."/>
            <person name="Martin S."/>
            <person name="Wray P."/>
            <person name="Ellington A."/>
            <person name="Matthews N."/>
            <person name="Ellwood M."/>
            <person name="Woodmansey R."/>
            <person name="Clark G."/>
            <person name="Cooper J."/>
            <person name="Cooper J."/>
            <person name="Tromans A."/>
            <person name="Grafham D."/>
            <person name="Skuce C."/>
            <person name="Pandian R."/>
            <person name="Andrews R."/>
            <person name="Harrison E."/>
            <person name="Kimberley A."/>
            <person name="Garnett J."/>
            <person name="Fosker N."/>
            <person name="Hall R."/>
            <person name="Garner P."/>
            <person name="Kelly D."/>
            <person name="Bird C."/>
            <person name="Palmer S."/>
            <person name="Gehring I."/>
            <person name="Berger A."/>
            <person name="Dooley C.M."/>
            <person name="Ersan-Urun Z."/>
            <person name="Eser C."/>
            <person name="Geiger H."/>
            <person name="Geisler M."/>
            <person name="Karotki L."/>
            <person name="Kirn A."/>
            <person name="Konantz J."/>
            <person name="Konantz M."/>
            <person name="Oberlander M."/>
            <person name="Rudolph-Geiger S."/>
            <person name="Teucke M."/>
            <person name="Lanz C."/>
            <person name="Raddatz G."/>
            <person name="Osoegawa K."/>
            <person name="Zhu B."/>
            <person name="Rapp A."/>
            <person name="Widaa S."/>
            <person name="Langford C."/>
            <person name="Yang F."/>
            <person name="Schuster S.C."/>
            <person name="Carter N.P."/>
            <person name="Harrow J."/>
            <person name="Ning Z."/>
            <person name="Herrero J."/>
            <person name="Searle S.M."/>
            <person name="Enright A."/>
            <person name="Geisler R."/>
            <person name="Plasterk R.H."/>
            <person name="Lee C."/>
            <person name="Westerfield M."/>
            <person name="de Jong P.J."/>
            <person name="Zon L.I."/>
            <person name="Postlethwait J.H."/>
            <person name="Nusslein-Volhard C."/>
            <person name="Hubbard T.J."/>
            <person name="Roest Crollius H."/>
            <person name="Rogers J."/>
            <person name="Stemple D.L."/>
        </authorList>
    </citation>
    <scope>NUCLEOTIDE SEQUENCE [LARGE SCALE GENOMIC DNA]</scope>
    <source>
        <strain evidence="2">Tuebingen</strain>
    </source>
</reference>
<dbReference type="PROSITE" id="PS51029">
    <property type="entry name" value="MADF"/>
    <property type="match status" value="1"/>
</dbReference>
<dbReference type="InterPro" id="IPR006578">
    <property type="entry name" value="MADF-dom"/>
</dbReference>
<organism evidence="2">
    <name type="scientific">Danio rerio</name>
    <name type="common">Zebrafish</name>
    <name type="synonym">Brachydanio rerio</name>
    <dbReference type="NCBI Taxonomy" id="7955"/>
    <lineage>
        <taxon>Eukaryota</taxon>
        <taxon>Metazoa</taxon>
        <taxon>Chordata</taxon>
        <taxon>Craniata</taxon>
        <taxon>Vertebrata</taxon>
        <taxon>Euteleostomi</taxon>
        <taxon>Actinopterygii</taxon>
        <taxon>Neopterygii</taxon>
        <taxon>Teleostei</taxon>
        <taxon>Ostariophysi</taxon>
        <taxon>Cypriniformes</taxon>
        <taxon>Danionidae</taxon>
        <taxon>Danioninae</taxon>
        <taxon>Danio</taxon>
    </lineage>
</organism>
<dbReference type="GO" id="GO:0006357">
    <property type="term" value="P:regulation of transcription by RNA polymerase II"/>
    <property type="evidence" value="ECO:0000318"/>
    <property type="project" value="GO_Central"/>
</dbReference>
<dbReference type="EMBL" id="FP016106">
    <property type="status" value="NOT_ANNOTATED_CDS"/>
    <property type="molecule type" value="Genomic_DNA"/>
</dbReference>
<gene>
    <name evidence="2 4 5" type="primary">si:ch73-59f11.3</name>
</gene>
<reference evidence="2" key="3">
    <citation type="submission" date="2015-11" db="UniProtKB">
        <authorList>
            <consortium name="Ensembl"/>
        </authorList>
    </citation>
    <scope>IDENTIFICATION</scope>
    <source>
        <strain evidence="2">Tuebingen</strain>
    </source>
</reference>
<dbReference type="GeneTree" id="ENSGT01070000255524"/>
<evidence type="ECO:0000313" key="4">
    <source>
        <dbReference type="RefSeq" id="NP_001315046.1"/>
    </source>
</evidence>
<feature type="domain" description="MADF" evidence="1">
    <location>
        <begin position="7"/>
        <end position="95"/>
    </location>
</feature>
<reference evidence="4" key="1">
    <citation type="journal article" date="2011" name="Brief. Bioinform.">
        <title>Phylogenetic-based propagation of functional annotations within the Gene Ontology consortium.</title>
        <authorList>
            <person name="Gaudet P."/>
            <person name="Livstone M.S."/>
            <person name="Lewis S.E."/>
            <person name="Thomas P.D."/>
        </authorList>
    </citation>
    <scope>NUCLEOTIDE SEQUENCE</scope>
    <source>
        <strain evidence="4">Tuebingen</strain>
    </source>
</reference>
<keyword evidence="3" id="KW-1185">Reference proteome</keyword>
<name>A0A0R4I9W5_DANRE</name>
<proteinExistence type="predicted"/>